<dbReference type="PANTHER" id="PTHR30308">
    <property type="entry name" value="TMRNA-BINDING COMPONENT OF TRANS-TRANSLATION TAGGING COMPLEX"/>
    <property type="match status" value="1"/>
</dbReference>
<protein>
    <recommendedName>
        <fullName evidence="3">SsrA-binding protein</fullName>
    </recommendedName>
    <alternativeName>
        <fullName evidence="3">Small protein B</fullName>
    </alternativeName>
</protein>
<dbReference type="EMBL" id="MHMG01000002">
    <property type="protein sequence ID" value="OGZ24101.1"/>
    <property type="molecule type" value="Genomic_DNA"/>
</dbReference>
<accession>A0A1G2EFI1</accession>
<gene>
    <name evidence="3" type="primary">smpB</name>
    <name evidence="4" type="ORF">A3A08_00545</name>
</gene>
<dbReference type="NCBIfam" id="NF003843">
    <property type="entry name" value="PRK05422.1"/>
    <property type="match status" value="1"/>
</dbReference>
<dbReference type="GO" id="GO:0003723">
    <property type="term" value="F:RNA binding"/>
    <property type="evidence" value="ECO:0007669"/>
    <property type="project" value="UniProtKB-UniRule"/>
</dbReference>
<dbReference type="CDD" id="cd09294">
    <property type="entry name" value="SmpB"/>
    <property type="match status" value="1"/>
</dbReference>
<dbReference type="PROSITE" id="PS01317">
    <property type="entry name" value="SSRP"/>
    <property type="match status" value="1"/>
</dbReference>
<evidence type="ECO:0000313" key="4">
    <source>
        <dbReference type="EMBL" id="OGZ24101.1"/>
    </source>
</evidence>
<evidence type="ECO:0000256" key="3">
    <source>
        <dbReference type="HAMAP-Rule" id="MF_00023"/>
    </source>
</evidence>
<evidence type="ECO:0000256" key="1">
    <source>
        <dbReference type="ARBA" id="ARBA00022490"/>
    </source>
</evidence>
<comment type="function">
    <text evidence="3">Required for rescue of stalled ribosomes mediated by trans-translation. Binds to transfer-messenger RNA (tmRNA), required for stable association of tmRNA with ribosomes. tmRNA and SmpB together mimic tRNA shape, replacing the anticodon stem-loop with SmpB. tmRNA is encoded by the ssrA gene; the 2 termini fold to resemble tRNA(Ala) and it encodes a 'tag peptide', a short internal open reading frame. During trans-translation Ala-aminoacylated tmRNA acts like a tRNA, entering the A-site of stalled ribosomes, displacing the stalled mRNA. The ribosome then switches to translate the ORF on the tmRNA; the nascent peptide is terminated with the 'tag peptide' encoded by the tmRNA and targeted for degradation. The ribosome is freed to recommence translation, which seems to be the essential function of trans-translation.</text>
</comment>
<dbReference type="GO" id="GO:0070929">
    <property type="term" value="P:trans-translation"/>
    <property type="evidence" value="ECO:0007669"/>
    <property type="project" value="UniProtKB-UniRule"/>
</dbReference>
<comment type="similarity">
    <text evidence="3">Belongs to the SmpB family.</text>
</comment>
<keyword evidence="2 3" id="KW-0694">RNA-binding</keyword>
<organism evidence="4 5">
    <name type="scientific">Candidatus Nealsonbacteria bacterium RIFCSPLOWO2_01_FULL_41_9</name>
    <dbReference type="NCBI Taxonomy" id="1801671"/>
    <lineage>
        <taxon>Bacteria</taxon>
        <taxon>Candidatus Nealsoniibacteriota</taxon>
    </lineage>
</organism>
<comment type="caution">
    <text evidence="4">The sequence shown here is derived from an EMBL/GenBank/DDBJ whole genome shotgun (WGS) entry which is preliminary data.</text>
</comment>
<dbReference type="InterPro" id="IPR023620">
    <property type="entry name" value="SmpB"/>
</dbReference>
<comment type="subcellular location">
    <subcellularLocation>
        <location evidence="3">Cytoplasm</location>
    </subcellularLocation>
    <text evidence="3">The tmRNA-SmpB complex associates with stalled 70S ribosomes.</text>
</comment>
<evidence type="ECO:0000313" key="5">
    <source>
        <dbReference type="Proteomes" id="UP000176406"/>
    </source>
</evidence>
<dbReference type="HAMAP" id="MF_00023">
    <property type="entry name" value="SmpB"/>
    <property type="match status" value="1"/>
</dbReference>
<dbReference type="SUPFAM" id="SSF74982">
    <property type="entry name" value="Small protein B (SmpB)"/>
    <property type="match status" value="1"/>
</dbReference>
<dbReference type="Gene3D" id="2.40.280.10">
    <property type="match status" value="1"/>
</dbReference>
<evidence type="ECO:0000256" key="2">
    <source>
        <dbReference type="ARBA" id="ARBA00022884"/>
    </source>
</evidence>
<proteinExistence type="inferred from homology"/>
<dbReference type="InterPro" id="IPR020081">
    <property type="entry name" value="SsrA-bd_prot_CS"/>
</dbReference>
<dbReference type="NCBIfam" id="TIGR00086">
    <property type="entry name" value="smpB"/>
    <property type="match status" value="1"/>
</dbReference>
<dbReference type="AlphaFoldDB" id="A0A1G2EFI1"/>
<sequence>MQKIFAENKKAYFDYEILEKFEAGIVLIGQEVKSIRMNRLNLTGSYVVVDKNSEVFLVGANIPPYQPKNMPENYDPQHSRKLLLKKKEIQYLIGKSRQSGLTLIPLRVYTNDGKIKLEFGLAKGKKQFDKREKIERRELDREIQRALKRG</sequence>
<dbReference type="PANTHER" id="PTHR30308:SF2">
    <property type="entry name" value="SSRA-BINDING PROTEIN"/>
    <property type="match status" value="1"/>
</dbReference>
<dbReference type="GO" id="GO:0070930">
    <property type="term" value="P:trans-translation-dependent protein tagging"/>
    <property type="evidence" value="ECO:0007669"/>
    <property type="project" value="TreeGrafter"/>
</dbReference>
<reference evidence="4 5" key="1">
    <citation type="journal article" date="2016" name="Nat. Commun.">
        <title>Thousands of microbial genomes shed light on interconnected biogeochemical processes in an aquifer system.</title>
        <authorList>
            <person name="Anantharaman K."/>
            <person name="Brown C.T."/>
            <person name="Hug L.A."/>
            <person name="Sharon I."/>
            <person name="Castelle C.J."/>
            <person name="Probst A.J."/>
            <person name="Thomas B.C."/>
            <person name="Singh A."/>
            <person name="Wilkins M.J."/>
            <person name="Karaoz U."/>
            <person name="Brodie E.L."/>
            <person name="Williams K.H."/>
            <person name="Hubbard S.S."/>
            <person name="Banfield J.F."/>
        </authorList>
    </citation>
    <scope>NUCLEOTIDE SEQUENCE [LARGE SCALE GENOMIC DNA]</scope>
</reference>
<dbReference type="InterPro" id="IPR000037">
    <property type="entry name" value="SsrA-bd_prot"/>
</dbReference>
<dbReference type="Proteomes" id="UP000176406">
    <property type="component" value="Unassembled WGS sequence"/>
</dbReference>
<keyword evidence="1 3" id="KW-0963">Cytoplasm</keyword>
<dbReference type="Pfam" id="PF01668">
    <property type="entry name" value="SmpB"/>
    <property type="match status" value="1"/>
</dbReference>
<dbReference type="GO" id="GO:0005829">
    <property type="term" value="C:cytosol"/>
    <property type="evidence" value="ECO:0007669"/>
    <property type="project" value="TreeGrafter"/>
</dbReference>
<name>A0A1G2EFI1_9BACT</name>